<dbReference type="InterPro" id="IPR011009">
    <property type="entry name" value="Kinase-like_dom_sf"/>
</dbReference>
<proteinExistence type="predicted"/>
<feature type="domain" description="Protein kinase" evidence="8">
    <location>
        <begin position="94"/>
        <end position="367"/>
    </location>
</feature>
<dbReference type="SMART" id="SM00220">
    <property type="entry name" value="S_TKc"/>
    <property type="match status" value="1"/>
</dbReference>
<dbReference type="GO" id="GO:0004674">
    <property type="term" value="F:protein serine/threonine kinase activity"/>
    <property type="evidence" value="ECO:0007669"/>
    <property type="project" value="UniProtKB-EC"/>
</dbReference>
<accession>A0A921UY37</accession>
<keyword evidence="4" id="KW-0067">ATP-binding</keyword>
<comment type="catalytic activity">
    <reaction evidence="6">
        <text>L-seryl-[protein] + ATP = O-phospho-L-seryl-[protein] + ADP + H(+)</text>
        <dbReference type="Rhea" id="RHEA:17989"/>
        <dbReference type="Rhea" id="RHEA-COMP:9863"/>
        <dbReference type="Rhea" id="RHEA-COMP:11604"/>
        <dbReference type="ChEBI" id="CHEBI:15378"/>
        <dbReference type="ChEBI" id="CHEBI:29999"/>
        <dbReference type="ChEBI" id="CHEBI:30616"/>
        <dbReference type="ChEBI" id="CHEBI:83421"/>
        <dbReference type="ChEBI" id="CHEBI:456216"/>
        <dbReference type="EC" id="2.7.11.1"/>
    </reaction>
</comment>
<evidence type="ECO:0000256" key="6">
    <source>
        <dbReference type="ARBA" id="ARBA00048679"/>
    </source>
</evidence>
<dbReference type="OMA" id="CCPKAMA"/>
<feature type="region of interest" description="Disordered" evidence="7">
    <location>
        <begin position="1"/>
        <end position="29"/>
    </location>
</feature>
<comment type="caution">
    <text evidence="9">The sequence shown here is derived from an EMBL/GenBank/DDBJ whole genome shotgun (WGS) entry which is preliminary data.</text>
</comment>
<dbReference type="KEGG" id="sbi:8060481"/>
<dbReference type="EMBL" id="CM027680">
    <property type="protein sequence ID" value="KAG0547630.1"/>
    <property type="molecule type" value="Genomic_DNA"/>
</dbReference>
<dbReference type="SUPFAM" id="SSF56112">
    <property type="entry name" value="Protein kinase-like (PK-like)"/>
    <property type="match status" value="1"/>
</dbReference>
<dbReference type="PRINTS" id="PR00109">
    <property type="entry name" value="TYRKINASE"/>
</dbReference>
<comment type="catalytic activity">
    <reaction evidence="5">
        <text>L-threonyl-[protein] + ATP = O-phospho-L-threonyl-[protein] + ADP + H(+)</text>
        <dbReference type="Rhea" id="RHEA:46608"/>
        <dbReference type="Rhea" id="RHEA-COMP:11060"/>
        <dbReference type="Rhea" id="RHEA-COMP:11605"/>
        <dbReference type="ChEBI" id="CHEBI:15378"/>
        <dbReference type="ChEBI" id="CHEBI:30013"/>
        <dbReference type="ChEBI" id="CHEBI:30616"/>
        <dbReference type="ChEBI" id="CHEBI:61977"/>
        <dbReference type="ChEBI" id="CHEBI:456216"/>
        <dbReference type="EC" id="2.7.11.1"/>
    </reaction>
</comment>
<dbReference type="Proteomes" id="UP000807115">
    <property type="component" value="Chromosome 1"/>
</dbReference>
<evidence type="ECO:0000256" key="4">
    <source>
        <dbReference type="ARBA" id="ARBA00022840"/>
    </source>
</evidence>
<dbReference type="FunFam" id="3.30.200.20:FF:000034">
    <property type="entry name" value="Kinase suppressor of Ras 1"/>
    <property type="match status" value="1"/>
</dbReference>
<feature type="compositionally biased region" description="Low complexity" evidence="7">
    <location>
        <begin position="15"/>
        <end position="25"/>
    </location>
</feature>
<reference evidence="9" key="2">
    <citation type="submission" date="2020-10" db="EMBL/GenBank/DDBJ databases">
        <authorList>
            <person name="Cooper E.A."/>
            <person name="Brenton Z.W."/>
            <person name="Flinn B.S."/>
            <person name="Jenkins J."/>
            <person name="Shu S."/>
            <person name="Flowers D."/>
            <person name="Luo F."/>
            <person name="Wang Y."/>
            <person name="Xia P."/>
            <person name="Barry K."/>
            <person name="Daum C."/>
            <person name="Lipzen A."/>
            <person name="Yoshinaga Y."/>
            <person name="Schmutz J."/>
            <person name="Saski C."/>
            <person name="Vermerris W."/>
            <person name="Kresovich S."/>
        </authorList>
    </citation>
    <scope>NUCLEOTIDE SEQUENCE</scope>
</reference>
<dbReference type="Gramene" id="EER93470">
    <property type="protein sequence ID" value="EER93470"/>
    <property type="gene ID" value="SORBI_3001G092500"/>
</dbReference>
<sequence>MSSTARGGAARGRSRSFGSRSSNGADGNGAGMFVRAGADNEMYVRADKIDFKNLDVQLEKTRSHVWLEHQRSQRSASPRPETPLLEWEIDLAKLDIQNQIAHGTFGVVYRGTYDGHDVAVKVLDWGRDGQDTAAKHREAFEKEVAVWQKLDHPNVTKFVGASMGTSHLKIPKKGSSSFRANECCVVVVEFQHGGTLKTLMYNHRDKKLSYKKVVRLALDLARGLSYLHSKKIMHRDVKAENMLLDRKRTLKIADFGVARVEAQSCEVTGQTGTLGYMAPEVLQGKPYDHKCDVYSFGIVLWETYCCAMAYPNYSLADISYHVVKLGIRPDIPRCCPRAMADIMTRCWDGNPDNRPEMAEVVALLEKIDTSSGKGGMTPIDEVAQGCSCFGFNRSVA</sequence>
<evidence type="ECO:0000313" key="9">
    <source>
        <dbReference type="EMBL" id="KAG0547630.1"/>
    </source>
</evidence>
<dbReference type="PROSITE" id="PS50011">
    <property type="entry name" value="PROTEIN_KINASE_DOM"/>
    <property type="match status" value="1"/>
</dbReference>
<evidence type="ECO:0000256" key="1">
    <source>
        <dbReference type="ARBA" id="ARBA00022679"/>
    </source>
</evidence>
<dbReference type="CDD" id="cd13999">
    <property type="entry name" value="STKc_MAP3K-like"/>
    <property type="match status" value="1"/>
</dbReference>
<reference evidence="9" key="1">
    <citation type="journal article" date="2019" name="BMC Genomics">
        <title>A new reference genome for Sorghum bicolor reveals high levels of sequence similarity between sweet and grain genotypes: implications for the genetics of sugar metabolism.</title>
        <authorList>
            <person name="Cooper E.A."/>
            <person name="Brenton Z.W."/>
            <person name="Flinn B.S."/>
            <person name="Jenkins J."/>
            <person name="Shu S."/>
            <person name="Flowers D."/>
            <person name="Luo F."/>
            <person name="Wang Y."/>
            <person name="Xia P."/>
            <person name="Barry K."/>
            <person name="Daum C."/>
            <person name="Lipzen A."/>
            <person name="Yoshinaga Y."/>
            <person name="Schmutz J."/>
            <person name="Saski C."/>
            <person name="Vermerris W."/>
            <person name="Kresovich S."/>
        </authorList>
    </citation>
    <scope>NUCLEOTIDE SEQUENCE</scope>
</reference>
<dbReference type="PANTHER" id="PTHR44329:SF282">
    <property type="entry name" value="OS03G0745700 PROTEIN"/>
    <property type="match status" value="1"/>
</dbReference>
<keyword evidence="2" id="KW-0547">Nucleotide-binding</keyword>
<evidence type="ECO:0000256" key="2">
    <source>
        <dbReference type="ARBA" id="ARBA00022741"/>
    </source>
</evidence>
<dbReference type="InterPro" id="IPR001245">
    <property type="entry name" value="Ser-Thr/Tyr_kinase_cat_dom"/>
</dbReference>
<dbReference type="Pfam" id="PF07714">
    <property type="entry name" value="PK_Tyr_Ser-Thr"/>
    <property type="match status" value="1"/>
</dbReference>
<dbReference type="InterPro" id="IPR000719">
    <property type="entry name" value="Prot_kinase_dom"/>
</dbReference>
<dbReference type="OrthoDB" id="339325at2759"/>
<evidence type="ECO:0000256" key="7">
    <source>
        <dbReference type="SAM" id="MobiDB-lite"/>
    </source>
</evidence>
<dbReference type="GO" id="GO:0005524">
    <property type="term" value="F:ATP binding"/>
    <property type="evidence" value="ECO:0007669"/>
    <property type="project" value="UniProtKB-KW"/>
</dbReference>
<evidence type="ECO:0000313" key="10">
    <source>
        <dbReference type="Proteomes" id="UP000807115"/>
    </source>
</evidence>
<protein>
    <recommendedName>
        <fullName evidence="8">Protein kinase domain-containing protein</fullName>
    </recommendedName>
</protein>
<dbReference type="PANTHER" id="PTHR44329">
    <property type="entry name" value="SERINE/THREONINE-PROTEIN KINASE TNNI3K-RELATED"/>
    <property type="match status" value="1"/>
</dbReference>
<dbReference type="AlphaFoldDB" id="A0A921UY37"/>
<keyword evidence="3" id="KW-0418">Kinase</keyword>
<gene>
    <name evidence="9" type="ORF">BDA96_01G096800</name>
</gene>
<name>A0A921UY37_SORBI</name>
<dbReference type="Gene3D" id="1.10.510.10">
    <property type="entry name" value="Transferase(Phosphotransferase) domain 1"/>
    <property type="match status" value="1"/>
</dbReference>
<evidence type="ECO:0000256" key="3">
    <source>
        <dbReference type="ARBA" id="ARBA00022777"/>
    </source>
</evidence>
<dbReference type="Gene3D" id="3.30.200.20">
    <property type="entry name" value="Phosphorylase Kinase, domain 1"/>
    <property type="match status" value="1"/>
</dbReference>
<organism evidence="9 10">
    <name type="scientific">Sorghum bicolor</name>
    <name type="common">Sorghum</name>
    <name type="synonym">Sorghum vulgare</name>
    <dbReference type="NCBI Taxonomy" id="4558"/>
    <lineage>
        <taxon>Eukaryota</taxon>
        <taxon>Viridiplantae</taxon>
        <taxon>Streptophyta</taxon>
        <taxon>Embryophyta</taxon>
        <taxon>Tracheophyta</taxon>
        <taxon>Spermatophyta</taxon>
        <taxon>Magnoliopsida</taxon>
        <taxon>Liliopsida</taxon>
        <taxon>Poales</taxon>
        <taxon>Poaceae</taxon>
        <taxon>PACMAD clade</taxon>
        <taxon>Panicoideae</taxon>
        <taxon>Andropogonodae</taxon>
        <taxon>Andropogoneae</taxon>
        <taxon>Sorghinae</taxon>
        <taxon>Sorghum</taxon>
    </lineage>
</organism>
<dbReference type="InterPro" id="IPR008271">
    <property type="entry name" value="Ser/Thr_kinase_AS"/>
</dbReference>
<dbReference type="PROSITE" id="PS00108">
    <property type="entry name" value="PROTEIN_KINASE_ST"/>
    <property type="match status" value="1"/>
</dbReference>
<evidence type="ECO:0000256" key="5">
    <source>
        <dbReference type="ARBA" id="ARBA00047899"/>
    </source>
</evidence>
<evidence type="ECO:0000259" key="8">
    <source>
        <dbReference type="PROSITE" id="PS50011"/>
    </source>
</evidence>
<keyword evidence="1" id="KW-0808">Transferase</keyword>
<dbReference type="InterPro" id="IPR051681">
    <property type="entry name" value="Ser/Thr_Kinases-Pseudokinases"/>
</dbReference>